<feature type="site" description="Lowers pKa of active site Cys" evidence="3">
    <location>
        <position position="271"/>
    </location>
</feature>
<comment type="caution">
    <text evidence="6">The sequence shown here is derived from an EMBL/GenBank/DDBJ whole genome shotgun (WGS) entry which is preliminary data.</text>
</comment>
<dbReference type="SUPFAM" id="SSF47616">
    <property type="entry name" value="GST C-terminal domain-like"/>
    <property type="match status" value="1"/>
</dbReference>
<feature type="region of interest" description="Disordered" evidence="4">
    <location>
        <begin position="1"/>
        <end position="41"/>
    </location>
</feature>
<evidence type="ECO:0000256" key="2">
    <source>
        <dbReference type="PIRSR" id="PIRSR015753-2"/>
    </source>
</evidence>
<protein>
    <recommendedName>
        <fullName evidence="5">GST C-terminal domain-containing protein</fullName>
    </recommendedName>
</protein>
<feature type="domain" description="GST C-terminal" evidence="5">
    <location>
        <begin position="161"/>
        <end position="316"/>
    </location>
</feature>
<evidence type="ECO:0000259" key="5">
    <source>
        <dbReference type="PROSITE" id="PS50405"/>
    </source>
</evidence>
<dbReference type="Gene3D" id="3.40.30.10">
    <property type="entry name" value="Glutaredoxin"/>
    <property type="match status" value="1"/>
</dbReference>
<dbReference type="PANTHER" id="PTHR32419">
    <property type="entry name" value="GLUTATHIONYL-HYDROQUINONE REDUCTASE"/>
    <property type="match status" value="1"/>
</dbReference>
<dbReference type="InterPro" id="IPR036249">
    <property type="entry name" value="Thioredoxin-like_sf"/>
</dbReference>
<dbReference type="GO" id="GO:0004364">
    <property type="term" value="F:glutathione transferase activity"/>
    <property type="evidence" value="ECO:0007669"/>
    <property type="project" value="InterPro"/>
</dbReference>
<dbReference type="EMBL" id="JAACJJ010000028">
    <property type="protein sequence ID" value="KAF5322086.1"/>
    <property type="molecule type" value="Genomic_DNA"/>
</dbReference>
<feature type="site" description="Lowers pKa of active site Cys" evidence="3">
    <location>
        <position position="316"/>
    </location>
</feature>
<dbReference type="InterPro" id="IPR004045">
    <property type="entry name" value="Glutathione_S-Trfase_N"/>
</dbReference>
<feature type="active site" description="Proton donor/acceptor" evidence="1">
    <location>
        <position position="213"/>
    </location>
</feature>
<dbReference type="InterPro" id="IPR010987">
    <property type="entry name" value="Glutathione-S-Trfase_C-like"/>
</dbReference>
<gene>
    <name evidence="6" type="ORF">D9619_002106</name>
</gene>
<dbReference type="PROSITE" id="PS50405">
    <property type="entry name" value="GST_CTER"/>
    <property type="match status" value="1"/>
</dbReference>
<dbReference type="OrthoDB" id="2309723at2759"/>
<dbReference type="InterPro" id="IPR040079">
    <property type="entry name" value="Glutathione_S-Trfase"/>
</dbReference>
<feature type="active site" description="Nucleophile" evidence="1">
    <location>
        <position position="76"/>
    </location>
</feature>
<feature type="compositionally biased region" description="Low complexity" evidence="4">
    <location>
        <begin position="1"/>
        <end position="14"/>
    </location>
</feature>
<evidence type="ECO:0000256" key="1">
    <source>
        <dbReference type="PIRSR" id="PIRSR015753-1"/>
    </source>
</evidence>
<dbReference type="SFLD" id="SFLDG01148">
    <property type="entry name" value="Xi_(cytGST)"/>
    <property type="match status" value="1"/>
</dbReference>
<feature type="compositionally biased region" description="Basic and acidic residues" evidence="4">
    <location>
        <begin position="16"/>
        <end position="41"/>
    </location>
</feature>
<dbReference type="Proteomes" id="UP000567179">
    <property type="component" value="Unassembled WGS sequence"/>
</dbReference>
<dbReference type="GO" id="GO:0005737">
    <property type="term" value="C:cytoplasm"/>
    <property type="evidence" value="ECO:0007669"/>
    <property type="project" value="TreeGrafter"/>
</dbReference>
<dbReference type="SUPFAM" id="SSF52833">
    <property type="entry name" value="Thioredoxin-like"/>
    <property type="match status" value="1"/>
</dbReference>
<dbReference type="InterPro" id="IPR036282">
    <property type="entry name" value="Glutathione-S-Trfase_C_sf"/>
</dbReference>
<dbReference type="Pfam" id="PF13410">
    <property type="entry name" value="GST_C_2"/>
    <property type="match status" value="1"/>
</dbReference>
<dbReference type="AlphaFoldDB" id="A0A8H5BFC6"/>
<accession>A0A8H5BFC6</accession>
<evidence type="ECO:0000256" key="4">
    <source>
        <dbReference type="SAM" id="MobiDB-lite"/>
    </source>
</evidence>
<dbReference type="PIRSF" id="PIRSF015753">
    <property type="entry name" value="GST"/>
    <property type="match status" value="1"/>
</dbReference>
<organism evidence="6 7">
    <name type="scientific">Psilocybe cf. subviscida</name>
    <dbReference type="NCBI Taxonomy" id="2480587"/>
    <lineage>
        <taxon>Eukaryota</taxon>
        <taxon>Fungi</taxon>
        <taxon>Dikarya</taxon>
        <taxon>Basidiomycota</taxon>
        <taxon>Agaricomycotina</taxon>
        <taxon>Agaricomycetes</taxon>
        <taxon>Agaricomycetidae</taxon>
        <taxon>Agaricales</taxon>
        <taxon>Agaricineae</taxon>
        <taxon>Strophariaceae</taxon>
        <taxon>Psilocybe</taxon>
    </lineage>
</organism>
<name>A0A8H5BFC6_9AGAR</name>
<dbReference type="Pfam" id="PF13409">
    <property type="entry name" value="GST_N_2"/>
    <property type="match status" value="1"/>
</dbReference>
<feature type="binding site" evidence="2">
    <location>
        <position position="110"/>
    </location>
    <ligand>
        <name>glutathione</name>
        <dbReference type="ChEBI" id="CHEBI:57925"/>
    </ligand>
</feature>
<dbReference type="InterPro" id="IPR047047">
    <property type="entry name" value="GST_Omega-like_C"/>
</dbReference>
<proteinExistence type="predicted"/>
<feature type="binding site" evidence="2">
    <location>
        <begin position="146"/>
        <end position="149"/>
    </location>
    <ligand>
        <name>glutathione</name>
        <dbReference type="ChEBI" id="CHEBI:57925"/>
    </ligand>
</feature>
<dbReference type="PANTHER" id="PTHR32419:SF6">
    <property type="entry name" value="GLUTATHIONE S-TRANSFERASE OMEGA-LIKE 1-RELATED"/>
    <property type="match status" value="1"/>
</dbReference>
<sequence length="340" mass="38511">MSTTTTKDTSSQSDVRQLKREADGSFKRPDSAFRSTIEKGGDFEPEKGITFTWRIPAVSFDNPYIGLEKMPMGYFCAAWATRAIIMRKLKGLENIIGMTSVSPRMSKEGWAFAPADDFPGTETDPVYGAQHVRELYFKADPDYSGRFTVPVLWDKKHHTIVNNESAEIIRILNSSFDELLPASYQTNFYPAELQGEIDALNEWVYPGLNNGVYRAGFATSQPAYETAVREVFSALDRVEGILQGKDFLVGGRLTEADIRLFVTVIRFDPVYVGHYKCNLRTIRADYPAINKWMKQLYWTNSAFKDSTDFDHIKTLYYYSQVIVNPTQIVPLGPVPPIEAL</sequence>
<dbReference type="SFLD" id="SFLDG01206">
    <property type="entry name" value="Xi.1"/>
    <property type="match status" value="1"/>
</dbReference>
<dbReference type="InterPro" id="IPR016639">
    <property type="entry name" value="GST_Omega/GSH"/>
</dbReference>
<evidence type="ECO:0000256" key="3">
    <source>
        <dbReference type="PIRSR" id="PIRSR015753-3"/>
    </source>
</evidence>
<feature type="binding site" evidence="2">
    <location>
        <begin position="164"/>
        <end position="165"/>
    </location>
    <ligand>
        <name>glutathione</name>
        <dbReference type="ChEBI" id="CHEBI:57925"/>
    </ligand>
</feature>
<dbReference type="CDD" id="cd03190">
    <property type="entry name" value="GST_C_Omega_like"/>
    <property type="match status" value="1"/>
</dbReference>
<evidence type="ECO:0000313" key="6">
    <source>
        <dbReference type="EMBL" id="KAF5322086.1"/>
    </source>
</evidence>
<reference evidence="6 7" key="1">
    <citation type="journal article" date="2020" name="ISME J.">
        <title>Uncovering the hidden diversity of litter-decomposition mechanisms in mushroom-forming fungi.</title>
        <authorList>
            <person name="Floudas D."/>
            <person name="Bentzer J."/>
            <person name="Ahren D."/>
            <person name="Johansson T."/>
            <person name="Persson P."/>
            <person name="Tunlid A."/>
        </authorList>
    </citation>
    <scope>NUCLEOTIDE SEQUENCE [LARGE SCALE GENOMIC DNA]</scope>
    <source>
        <strain evidence="6 7">CBS 101986</strain>
    </source>
</reference>
<dbReference type="SFLD" id="SFLDS00019">
    <property type="entry name" value="Glutathione_Transferase_(cytos"/>
    <property type="match status" value="1"/>
</dbReference>
<evidence type="ECO:0000313" key="7">
    <source>
        <dbReference type="Proteomes" id="UP000567179"/>
    </source>
</evidence>
<keyword evidence="7" id="KW-1185">Reference proteome</keyword>
<dbReference type="Gene3D" id="1.20.1050.10">
    <property type="match status" value="1"/>
</dbReference>